<feature type="domain" description="Glutamine amidotransferase type-2" evidence="13">
    <location>
        <begin position="28"/>
        <end position="250"/>
    </location>
</feature>
<gene>
    <name evidence="14" type="ORF">COU01_01035</name>
</gene>
<evidence type="ECO:0000256" key="9">
    <source>
        <dbReference type="PIRSR" id="PIRSR000485-1"/>
    </source>
</evidence>
<dbReference type="PROSITE" id="PS51278">
    <property type="entry name" value="GATASE_TYPE_2"/>
    <property type="match status" value="1"/>
</dbReference>
<evidence type="ECO:0000256" key="6">
    <source>
        <dbReference type="ARBA" id="ARBA00022755"/>
    </source>
</evidence>
<dbReference type="Gene3D" id="3.60.20.10">
    <property type="entry name" value="Glutamine Phosphoribosylpyrophosphate, subunit 1, domain 1"/>
    <property type="match status" value="1"/>
</dbReference>
<evidence type="ECO:0000256" key="12">
    <source>
        <dbReference type="SAM" id="Phobius"/>
    </source>
</evidence>
<dbReference type="AlphaFoldDB" id="A0A2H0V2L0"/>
<dbReference type="UniPathway" id="UPA00074">
    <property type="reaction ID" value="UER00124"/>
</dbReference>
<keyword evidence="12" id="KW-0472">Membrane</keyword>
<comment type="cofactor">
    <cofactor evidence="11">
        <name>[4Fe-4S] cluster</name>
        <dbReference type="ChEBI" id="CHEBI:49883"/>
    </cofactor>
    <text evidence="11">Binds 1 [4Fe-4S] cluster per subunit.</text>
</comment>
<evidence type="ECO:0000256" key="3">
    <source>
        <dbReference type="ARBA" id="ARBA00011941"/>
    </source>
</evidence>
<name>A0A2H0V2L0_9BACT</name>
<dbReference type="InterPro" id="IPR029055">
    <property type="entry name" value="Ntn_hydrolases_N"/>
</dbReference>
<keyword evidence="4 8" id="KW-0328">Glycosyltransferase</keyword>
<comment type="catalytic activity">
    <reaction evidence="8">
        <text>5-phospho-beta-D-ribosylamine + L-glutamate + diphosphate = 5-phospho-alpha-D-ribose 1-diphosphate + L-glutamine + H2O</text>
        <dbReference type="Rhea" id="RHEA:14905"/>
        <dbReference type="ChEBI" id="CHEBI:15377"/>
        <dbReference type="ChEBI" id="CHEBI:29985"/>
        <dbReference type="ChEBI" id="CHEBI:33019"/>
        <dbReference type="ChEBI" id="CHEBI:58017"/>
        <dbReference type="ChEBI" id="CHEBI:58359"/>
        <dbReference type="ChEBI" id="CHEBI:58681"/>
        <dbReference type="EC" id="2.4.2.14"/>
    </reaction>
</comment>
<dbReference type="InterPro" id="IPR000836">
    <property type="entry name" value="PRTase_dom"/>
</dbReference>
<evidence type="ECO:0000256" key="4">
    <source>
        <dbReference type="ARBA" id="ARBA00022676"/>
    </source>
</evidence>
<feature type="binding site" evidence="10">
    <location>
        <position position="396"/>
    </location>
    <ligand>
        <name>Mg(2+)</name>
        <dbReference type="ChEBI" id="CHEBI:18420"/>
    </ligand>
</feature>
<sequence length="517" mass="57810">MEIRGGKKFFKHSLYFRFREKERKKLMCGIIGGYNINQIILPLVAGAIRQQNRGHDSAGAVVYPKKGEPLSVTKSGRIGEIFTDARIQRLMSGVTGVLQNKYATTGGAQDKTNRQPFTRRYVYDGHTEFLTIAHNGNFTDPLVGMMETTSDSELPLKNFEGTDQNKPIEERIFQALGTLHGAFSLLFVHRGGQGKISLVVARDPYGFRPLCFGRYNGSYVFASESVALSGIGCEFERFVEPGEIIVVDEDGFRSYRPALWQNFPRKFCIFEYIYFAHPCSMVETSDGSETYVWQIRRELGKMLATENPWLEQQIDALCPIPNSATVHGIGLANAIGLPLENAIIRNEGSARTFIAPTGVIRNAAEGEMEELALHILRKFSFLPNALIDRRAGLVDDSIVRGNTMRCIVGLLKKFNQNLIKDLSVLIASEPIINPCFYGIRITSREELAYNQAEQDTEKLSRRLGVRQTVYLSNQGQSTVASKCTGMCASSFCQACFNGQYPTPIEHMRSDYRQAIGV</sequence>
<dbReference type="EC" id="2.4.2.14" evidence="3 8"/>
<evidence type="ECO:0000313" key="15">
    <source>
        <dbReference type="Proteomes" id="UP000228510"/>
    </source>
</evidence>
<evidence type="ECO:0000256" key="8">
    <source>
        <dbReference type="PIRNR" id="PIRNR000485"/>
    </source>
</evidence>
<evidence type="ECO:0000256" key="2">
    <source>
        <dbReference type="ARBA" id="ARBA00010138"/>
    </source>
</evidence>
<dbReference type="GO" id="GO:0006189">
    <property type="term" value="P:'de novo' IMP biosynthetic process"/>
    <property type="evidence" value="ECO:0007669"/>
    <property type="project" value="UniProtKB-UniPathway"/>
</dbReference>
<proteinExistence type="inferred from homology"/>
<accession>A0A2H0V2L0</accession>
<keyword evidence="10" id="KW-0479">Metal-binding</keyword>
<feature type="binding site" evidence="11">
    <location>
        <position position="495"/>
    </location>
    <ligand>
        <name>[4Fe-4S] cluster</name>
        <dbReference type="ChEBI" id="CHEBI:49883"/>
    </ligand>
</feature>
<dbReference type="Gene3D" id="3.40.50.2020">
    <property type="match status" value="1"/>
</dbReference>
<evidence type="ECO:0000256" key="7">
    <source>
        <dbReference type="ARBA" id="ARBA00022962"/>
    </source>
</evidence>
<dbReference type="Proteomes" id="UP000228510">
    <property type="component" value="Unassembled WGS sequence"/>
</dbReference>
<keyword evidence="12" id="KW-0812">Transmembrane</keyword>
<dbReference type="InterPro" id="IPR005854">
    <property type="entry name" value="PurF"/>
</dbReference>
<feature type="binding site" evidence="11">
    <location>
        <position position="268"/>
    </location>
    <ligand>
        <name>[4Fe-4S] cluster</name>
        <dbReference type="ChEBI" id="CHEBI:49883"/>
    </ligand>
</feature>
<comment type="cofactor">
    <cofactor evidence="10">
        <name>Mg(2+)</name>
        <dbReference type="ChEBI" id="CHEBI:18420"/>
    </cofactor>
    <text evidence="10">Binds 1 Mg(2+) ion per subunit.</text>
</comment>
<evidence type="ECO:0000256" key="10">
    <source>
        <dbReference type="PIRSR" id="PIRSR000485-2"/>
    </source>
</evidence>
<feature type="binding site" evidence="10">
    <location>
        <position position="323"/>
    </location>
    <ligand>
        <name>Mg(2+)</name>
        <dbReference type="ChEBI" id="CHEBI:18420"/>
    </ligand>
</feature>
<dbReference type="GO" id="GO:0009113">
    <property type="term" value="P:purine nucleobase biosynthetic process"/>
    <property type="evidence" value="ECO:0007669"/>
    <property type="project" value="InterPro"/>
</dbReference>
<keyword evidence="10" id="KW-0460">Magnesium</keyword>
<comment type="caution">
    <text evidence="14">The sequence shown here is derived from an EMBL/GenBank/DDBJ whole genome shotgun (WGS) entry which is preliminary data.</text>
</comment>
<dbReference type="SUPFAM" id="SSF53271">
    <property type="entry name" value="PRTase-like"/>
    <property type="match status" value="1"/>
</dbReference>
<dbReference type="PIRSF" id="PIRSF000485">
    <property type="entry name" value="Amd_phspho_trans"/>
    <property type="match status" value="1"/>
</dbReference>
<dbReference type="EMBL" id="PFAT01000017">
    <property type="protein sequence ID" value="PIR92580.1"/>
    <property type="molecule type" value="Genomic_DNA"/>
</dbReference>
<dbReference type="InterPro" id="IPR017932">
    <property type="entry name" value="GATase_2_dom"/>
</dbReference>
<keyword evidence="7" id="KW-0315">Glutamine amidotransferase</keyword>
<reference evidence="15" key="1">
    <citation type="submission" date="2017-09" db="EMBL/GenBank/DDBJ databases">
        <title>Depth-based differentiation of microbial function through sediment-hosted aquifers and enrichment of novel symbionts in the deep terrestrial subsurface.</title>
        <authorList>
            <person name="Probst A.J."/>
            <person name="Ladd B."/>
            <person name="Jarett J.K."/>
            <person name="Geller-Mcgrath D.E."/>
            <person name="Sieber C.M.K."/>
            <person name="Emerson J.B."/>
            <person name="Anantharaman K."/>
            <person name="Thomas B.C."/>
            <person name="Malmstrom R."/>
            <person name="Stieglmeier M."/>
            <person name="Klingl A."/>
            <person name="Woyke T."/>
            <person name="Ryan C.M."/>
            <person name="Banfield J.F."/>
        </authorList>
    </citation>
    <scope>NUCLEOTIDE SEQUENCE [LARGE SCALE GENOMIC DNA]</scope>
</reference>
<feature type="binding site" evidence="11">
    <location>
        <position position="435"/>
    </location>
    <ligand>
        <name>[4Fe-4S] cluster</name>
        <dbReference type="ChEBI" id="CHEBI:49883"/>
    </ligand>
</feature>
<keyword evidence="12" id="KW-1133">Transmembrane helix</keyword>
<dbReference type="Pfam" id="PF13537">
    <property type="entry name" value="GATase_7"/>
    <property type="match status" value="1"/>
</dbReference>
<evidence type="ECO:0000256" key="5">
    <source>
        <dbReference type="ARBA" id="ARBA00022679"/>
    </source>
</evidence>
<evidence type="ECO:0000256" key="1">
    <source>
        <dbReference type="ARBA" id="ARBA00005209"/>
    </source>
</evidence>
<dbReference type="SUPFAM" id="SSF56235">
    <property type="entry name" value="N-terminal nucleophile aminohydrolases (Ntn hydrolases)"/>
    <property type="match status" value="1"/>
</dbReference>
<comment type="similarity">
    <text evidence="2 8">In the C-terminal section; belongs to the purine/pyrimidine phosphoribosyltransferase family.</text>
</comment>
<feature type="active site" description="Nucleophile" evidence="9">
    <location>
        <position position="28"/>
    </location>
</feature>
<organism evidence="14 15">
    <name type="scientific">Candidatus Falkowbacteria bacterium CG10_big_fil_rev_8_21_14_0_10_44_15</name>
    <dbReference type="NCBI Taxonomy" id="1974569"/>
    <lineage>
        <taxon>Bacteria</taxon>
        <taxon>Candidatus Falkowiibacteriota</taxon>
    </lineage>
</organism>
<keyword evidence="6 8" id="KW-0658">Purine biosynthesis</keyword>
<keyword evidence="11" id="KW-0411">Iron-sulfur</keyword>
<dbReference type="GO" id="GO:0046872">
    <property type="term" value="F:metal ion binding"/>
    <property type="evidence" value="ECO:0007669"/>
    <property type="project" value="UniProtKB-KW"/>
</dbReference>
<keyword evidence="11" id="KW-0408">Iron</keyword>
<protein>
    <recommendedName>
        <fullName evidence="3 8">Amidophosphoribosyltransferase</fullName>
        <shortName evidence="8">ATase</shortName>
        <ecNumber evidence="3 8">2.4.2.14</ecNumber>
    </recommendedName>
    <alternativeName>
        <fullName evidence="8">Glutamine phosphoribosylpyrophosphate amidotransferase</fullName>
    </alternativeName>
</protein>
<dbReference type="InterPro" id="IPR029057">
    <property type="entry name" value="PRTase-like"/>
</dbReference>
<feature type="transmembrane region" description="Helical" evidence="12">
    <location>
        <begin position="26"/>
        <end position="48"/>
    </location>
</feature>
<evidence type="ECO:0000313" key="14">
    <source>
        <dbReference type="EMBL" id="PIR92580.1"/>
    </source>
</evidence>
<evidence type="ECO:0000259" key="13">
    <source>
        <dbReference type="PROSITE" id="PS51278"/>
    </source>
</evidence>
<dbReference type="GO" id="GO:0051536">
    <property type="term" value="F:iron-sulfur cluster binding"/>
    <property type="evidence" value="ECO:0007669"/>
    <property type="project" value="UniProtKB-KW"/>
</dbReference>
<dbReference type="GO" id="GO:0004044">
    <property type="term" value="F:amidophosphoribosyltransferase activity"/>
    <property type="evidence" value="ECO:0007669"/>
    <property type="project" value="UniProtKB-EC"/>
</dbReference>
<dbReference type="CDD" id="cd06223">
    <property type="entry name" value="PRTases_typeI"/>
    <property type="match status" value="1"/>
</dbReference>
<feature type="binding site" evidence="10">
    <location>
        <position position="395"/>
    </location>
    <ligand>
        <name>Mg(2+)</name>
        <dbReference type="ChEBI" id="CHEBI:18420"/>
    </ligand>
</feature>
<dbReference type="PANTHER" id="PTHR11907">
    <property type="entry name" value="AMIDOPHOSPHORIBOSYLTRANSFERASE"/>
    <property type="match status" value="1"/>
</dbReference>
<evidence type="ECO:0000256" key="11">
    <source>
        <dbReference type="PIRSR" id="PIRSR000485-3"/>
    </source>
</evidence>
<comment type="pathway">
    <text evidence="1 8">Purine metabolism; IMP biosynthesis via de novo pathway; N(1)-(5-phospho-D-ribosyl)glycinamide from 5-phospho-alpha-D-ribose 1-diphosphate: step 1/2.</text>
</comment>
<feature type="binding site" evidence="11">
    <location>
        <position position="492"/>
    </location>
    <ligand>
        <name>[4Fe-4S] cluster</name>
        <dbReference type="ChEBI" id="CHEBI:49883"/>
    </ligand>
</feature>
<keyword evidence="5 8" id="KW-0808">Transferase</keyword>